<organism evidence="2 3">
    <name type="scientific">Citrobacter amalonaticus</name>
    <dbReference type="NCBI Taxonomy" id="35703"/>
    <lineage>
        <taxon>Bacteria</taxon>
        <taxon>Pseudomonadati</taxon>
        <taxon>Pseudomonadota</taxon>
        <taxon>Gammaproteobacteria</taxon>
        <taxon>Enterobacterales</taxon>
        <taxon>Enterobacteriaceae</taxon>
        <taxon>Citrobacter</taxon>
    </lineage>
</organism>
<reference evidence="2" key="1">
    <citation type="journal article" date="2018" name="Genome Biol.">
        <title>SKESA: strategic k-mer extension for scrupulous assemblies.</title>
        <authorList>
            <person name="Souvorov A."/>
            <person name="Agarwala R."/>
            <person name="Lipman D.J."/>
        </authorList>
    </citation>
    <scope>NUCLEOTIDE SEQUENCE</scope>
    <source>
        <strain evidence="2">CAV1698</strain>
    </source>
</reference>
<feature type="chain" id="PRO_5038801329" evidence="1">
    <location>
        <begin position="23"/>
        <end position="69"/>
    </location>
</feature>
<proteinExistence type="predicted"/>
<evidence type="ECO:0000256" key="1">
    <source>
        <dbReference type="SAM" id="SignalP"/>
    </source>
</evidence>
<dbReference type="AlphaFoldDB" id="A0A9C7QJD2"/>
<gene>
    <name evidence="2" type="ORF">JD854_RS08675</name>
</gene>
<evidence type="ECO:0000313" key="2">
    <source>
        <dbReference type="EMBL" id="HCD1255132.1"/>
    </source>
</evidence>
<comment type="caution">
    <text evidence="2">The sequence shown here is derived from an EMBL/GenBank/DDBJ whole genome shotgun (WGS) entry which is preliminary data.</text>
</comment>
<feature type="signal peptide" evidence="1">
    <location>
        <begin position="1"/>
        <end position="22"/>
    </location>
</feature>
<dbReference type="Proteomes" id="UP000862426">
    <property type="component" value="Unassembled WGS sequence"/>
</dbReference>
<keyword evidence="1" id="KW-0732">Signal</keyword>
<protein>
    <submittedName>
        <fullName evidence="2">Uncharacterized protein</fullName>
    </submittedName>
</protein>
<sequence>MKNQFRIAAILVSALASGAALSAVTGGQETGGVVEFSGEIVDRSCNVTTASQRQTVDSGKWHRHLCAGI</sequence>
<evidence type="ECO:0000313" key="3">
    <source>
        <dbReference type="Proteomes" id="UP000862426"/>
    </source>
</evidence>
<accession>A0A9C7QJD2</accession>
<dbReference type="EMBL" id="DACYAJ020000008">
    <property type="protein sequence ID" value="HCD1255132.1"/>
    <property type="molecule type" value="Genomic_DNA"/>
</dbReference>
<reference evidence="2" key="2">
    <citation type="submission" date="2022-05" db="EMBL/GenBank/DDBJ databases">
        <authorList>
            <consortium name="NCBI Pathogen Detection Project"/>
        </authorList>
    </citation>
    <scope>NUCLEOTIDE SEQUENCE</scope>
    <source>
        <strain evidence="2">CAV1698</strain>
    </source>
</reference>
<name>A0A9C7QJD2_CITAM</name>